<reference evidence="1 2" key="1">
    <citation type="journal article" date="2013" name="Mar. Genomics">
        <title>Expression of sulfatases in Rhodopirellula baltica and the diversity of sulfatases in the genus Rhodopirellula.</title>
        <authorList>
            <person name="Wegner C.E."/>
            <person name="Richter-Heitmann T."/>
            <person name="Klindworth A."/>
            <person name="Klockow C."/>
            <person name="Richter M."/>
            <person name="Achstetter T."/>
            <person name="Glockner F.O."/>
            <person name="Harder J."/>
        </authorList>
    </citation>
    <scope>NUCLEOTIDE SEQUENCE [LARGE SCALE GENOMIC DNA]</scope>
    <source>
        <strain evidence="1 2">SM41</strain>
    </source>
</reference>
<sequence>MAGFACGTRKLPGALPQYCRLAAFYPVSGRACEYGEFVTRLA</sequence>
<organism evidence="1 2">
    <name type="scientific">Rhodopirellula sallentina SM41</name>
    <dbReference type="NCBI Taxonomy" id="1263870"/>
    <lineage>
        <taxon>Bacteria</taxon>
        <taxon>Pseudomonadati</taxon>
        <taxon>Planctomycetota</taxon>
        <taxon>Planctomycetia</taxon>
        <taxon>Pirellulales</taxon>
        <taxon>Pirellulaceae</taxon>
        <taxon>Rhodopirellula</taxon>
    </lineage>
</organism>
<protein>
    <submittedName>
        <fullName evidence="1">Uncharacterized protein</fullName>
    </submittedName>
</protein>
<dbReference type="AlphaFoldDB" id="M5U5W8"/>
<name>M5U5W8_9BACT</name>
<dbReference type="EMBL" id="ANOH01000135">
    <property type="protein sequence ID" value="EMI56664.1"/>
    <property type="molecule type" value="Genomic_DNA"/>
</dbReference>
<dbReference type="PATRIC" id="fig|1263870.3.peg.2053"/>
<dbReference type="Proteomes" id="UP000011885">
    <property type="component" value="Unassembled WGS sequence"/>
</dbReference>
<evidence type="ECO:0000313" key="1">
    <source>
        <dbReference type="EMBL" id="EMI56664.1"/>
    </source>
</evidence>
<proteinExistence type="predicted"/>
<comment type="caution">
    <text evidence="1">The sequence shown here is derived from an EMBL/GenBank/DDBJ whole genome shotgun (WGS) entry which is preliminary data.</text>
</comment>
<keyword evidence="2" id="KW-1185">Reference proteome</keyword>
<gene>
    <name evidence="1" type="ORF">RSSM_01923</name>
</gene>
<accession>M5U5W8</accession>
<evidence type="ECO:0000313" key="2">
    <source>
        <dbReference type="Proteomes" id="UP000011885"/>
    </source>
</evidence>